<gene>
    <name evidence="3" type="ORF">EVAR_101936_1</name>
</gene>
<evidence type="ECO:0000259" key="2">
    <source>
        <dbReference type="Pfam" id="PF17906"/>
    </source>
</evidence>
<comment type="caution">
    <text evidence="3">The sequence shown here is derived from an EMBL/GenBank/DDBJ whole genome shotgun (WGS) entry which is preliminary data.</text>
</comment>
<dbReference type="AlphaFoldDB" id="A0A4C1TSC3"/>
<proteinExistence type="predicted"/>
<organism evidence="3 4">
    <name type="scientific">Eumeta variegata</name>
    <name type="common">Bagworm moth</name>
    <name type="synonym">Eumeta japonica</name>
    <dbReference type="NCBI Taxonomy" id="151549"/>
    <lineage>
        <taxon>Eukaryota</taxon>
        <taxon>Metazoa</taxon>
        <taxon>Ecdysozoa</taxon>
        <taxon>Arthropoda</taxon>
        <taxon>Hexapoda</taxon>
        <taxon>Insecta</taxon>
        <taxon>Pterygota</taxon>
        <taxon>Neoptera</taxon>
        <taxon>Endopterygota</taxon>
        <taxon>Lepidoptera</taxon>
        <taxon>Glossata</taxon>
        <taxon>Ditrysia</taxon>
        <taxon>Tineoidea</taxon>
        <taxon>Psychidae</taxon>
        <taxon>Oiketicinae</taxon>
        <taxon>Eumeta</taxon>
    </lineage>
</organism>
<dbReference type="InterPro" id="IPR041426">
    <property type="entry name" value="Mos1_HTH"/>
</dbReference>
<feature type="compositionally biased region" description="Polar residues" evidence="1">
    <location>
        <begin position="93"/>
        <end position="105"/>
    </location>
</feature>
<evidence type="ECO:0000313" key="3">
    <source>
        <dbReference type="EMBL" id="GBP16912.1"/>
    </source>
</evidence>
<feature type="domain" description="Mos1 transposase HTH" evidence="2">
    <location>
        <begin position="10"/>
        <end position="45"/>
    </location>
</feature>
<accession>A0A4C1TSC3</accession>
<dbReference type="EMBL" id="BGZK01000083">
    <property type="protein sequence ID" value="GBP16912.1"/>
    <property type="molecule type" value="Genomic_DNA"/>
</dbReference>
<evidence type="ECO:0000256" key="1">
    <source>
        <dbReference type="SAM" id="MobiDB-lite"/>
    </source>
</evidence>
<dbReference type="Gene3D" id="1.10.10.1450">
    <property type="match status" value="1"/>
</dbReference>
<name>A0A4C1TSC3_EUMVA</name>
<dbReference type="OrthoDB" id="616263at2759"/>
<evidence type="ECO:0000313" key="4">
    <source>
        <dbReference type="Proteomes" id="UP000299102"/>
    </source>
</evidence>
<dbReference type="Proteomes" id="UP000299102">
    <property type="component" value="Unassembled WGS sequence"/>
</dbReference>
<reference evidence="3 4" key="1">
    <citation type="journal article" date="2019" name="Commun. Biol.">
        <title>The bagworm genome reveals a unique fibroin gene that provides high tensile strength.</title>
        <authorList>
            <person name="Kono N."/>
            <person name="Nakamura H."/>
            <person name="Ohtoshi R."/>
            <person name="Tomita M."/>
            <person name="Numata K."/>
            <person name="Arakawa K."/>
        </authorList>
    </citation>
    <scope>NUCLEOTIDE SEQUENCE [LARGE SCALE GENOMIC DNA]</scope>
</reference>
<feature type="region of interest" description="Disordered" evidence="1">
    <location>
        <begin position="48"/>
        <end position="118"/>
    </location>
</feature>
<dbReference type="Pfam" id="PF17906">
    <property type="entry name" value="HTH_48"/>
    <property type="match status" value="1"/>
</dbReference>
<feature type="compositionally biased region" description="Polar residues" evidence="1">
    <location>
        <begin position="50"/>
        <end position="68"/>
    </location>
</feature>
<protein>
    <submittedName>
        <fullName evidence="3">Mariner Mos1 transposase</fullName>
    </submittedName>
</protein>
<sequence>MFQCSVLIAKKSAAEAHRVLVEIYGGNAPADKLFREWFRRYKSGDFNVEDNANSGQPKNTCRSANDEVTPSPIPSSASSAAHLSEWEDDLTLQRPSASVRQQRSEPTAWRAVRGTERI</sequence>
<keyword evidence="4" id="KW-1185">Reference proteome</keyword>